<feature type="transmembrane region" description="Helical" evidence="1">
    <location>
        <begin position="79"/>
        <end position="100"/>
    </location>
</feature>
<sequence length="169" mass="19787">MLMKRKWAFSPVSRWAKGLGVGLALIVAMPRVVWATQVHTEPEGLYAHQLAHAFFLVSMGILVYWLRERHLTHHRGWRYLQYAALSFIAWNLDTMFIHHLEGREDLFLTFSKGTLQATLQPFPGREWITWAFYLGKMDHLLCVPAIVFLFLSLRELIRTGYRFPRSENG</sequence>
<reference evidence="2 3" key="1">
    <citation type="submission" date="2017-04" db="EMBL/GenBank/DDBJ databases">
        <authorList>
            <person name="Afonso C.L."/>
            <person name="Miller P.J."/>
            <person name="Scott M.A."/>
            <person name="Spackman E."/>
            <person name="Goraichik I."/>
            <person name="Dimitrov K.M."/>
            <person name="Suarez D.L."/>
            <person name="Swayne D.E."/>
        </authorList>
    </citation>
    <scope>NUCLEOTIDE SEQUENCE [LARGE SCALE GENOMIC DNA]</scope>
    <source>
        <strain evidence="2 3">DSM 13146</strain>
    </source>
</reference>
<dbReference type="AlphaFoldDB" id="A0A1W1XEP4"/>
<keyword evidence="1" id="KW-1133">Transmembrane helix</keyword>
<keyword evidence="1" id="KW-0472">Membrane</keyword>
<dbReference type="EMBL" id="FWXF01000006">
    <property type="protein sequence ID" value="SMC22413.1"/>
    <property type="molecule type" value="Genomic_DNA"/>
</dbReference>
<dbReference type="STRING" id="1121390.SAMN02746041_01429"/>
<dbReference type="Proteomes" id="UP000192783">
    <property type="component" value="Unassembled WGS sequence"/>
</dbReference>
<feature type="transmembrane region" description="Helical" evidence="1">
    <location>
        <begin position="45"/>
        <end position="67"/>
    </location>
</feature>
<accession>A0A1W1XEP4</accession>
<evidence type="ECO:0000256" key="1">
    <source>
        <dbReference type="SAM" id="Phobius"/>
    </source>
</evidence>
<organism evidence="2 3">
    <name type="scientific">Desulfacinum hydrothermale DSM 13146</name>
    <dbReference type="NCBI Taxonomy" id="1121390"/>
    <lineage>
        <taxon>Bacteria</taxon>
        <taxon>Pseudomonadati</taxon>
        <taxon>Thermodesulfobacteriota</taxon>
        <taxon>Syntrophobacteria</taxon>
        <taxon>Syntrophobacterales</taxon>
        <taxon>Syntrophobacteraceae</taxon>
        <taxon>Desulfacinum</taxon>
    </lineage>
</organism>
<evidence type="ECO:0000313" key="3">
    <source>
        <dbReference type="Proteomes" id="UP000192783"/>
    </source>
</evidence>
<gene>
    <name evidence="2" type="ORF">SAMN02746041_01429</name>
</gene>
<keyword evidence="1" id="KW-0812">Transmembrane</keyword>
<evidence type="ECO:0000313" key="2">
    <source>
        <dbReference type="EMBL" id="SMC22413.1"/>
    </source>
</evidence>
<name>A0A1W1XEP4_9BACT</name>
<feature type="transmembrane region" description="Helical" evidence="1">
    <location>
        <begin position="130"/>
        <end position="153"/>
    </location>
</feature>
<protein>
    <submittedName>
        <fullName evidence="2">Uncharacterized protein</fullName>
    </submittedName>
</protein>
<proteinExistence type="predicted"/>
<keyword evidence="3" id="KW-1185">Reference proteome</keyword>